<dbReference type="Ensembl" id="ENSSLUT00000043830.1">
    <property type="protein sequence ID" value="ENSSLUP00000042477.1"/>
    <property type="gene ID" value="ENSSLUG00000018850.1"/>
</dbReference>
<protein>
    <recommendedName>
        <fullName evidence="1">C-type lectin domain-containing protein</fullName>
    </recommendedName>
</protein>
<reference evidence="2" key="1">
    <citation type="submission" date="2025-08" db="UniProtKB">
        <authorList>
            <consortium name="Ensembl"/>
        </authorList>
    </citation>
    <scope>IDENTIFICATION</scope>
</reference>
<evidence type="ECO:0000313" key="2">
    <source>
        <dbReference type="Ensembl" id="ENSSLUP00000042477.1"/>
    </source>
</evidence>
<dbReference type="SUPFAM" id="SSF56436">
    <property type="entry name" value="C-type lectin-like"/>
    <property type="match status" value="1"/>
</dbReference>
<dbReference type="Gene3D" id="3.10.100.10">
    <property type="entry name" value="Mannose-Binding Protein A, subunit A"/>
    <property type="match status" value="1"/>
</dbReference>
<dbReference type="PROSITE" id="PS50041">
    <property type="entry name" value="C_TYPE_LECTIN_2"/>
    <property type="match status" value="1"/>
</dbReference>
<sequence>VLKQDKLCDYHFIRYQKTWKDAQKYCTTYHTDLATVSNKADMKRLMNAQYPARAWIGLDCWSWSDGSSFSFRLWDKDPEKTCAMTTSNRKWNDLRNPFSSTC</sequence>
<accession>A0A8D0D983</accession>
<dbReference type="AlphaFoldDB" id="A0A8D0D983"/>
<dbReference type="PANTHER" id="PTHR45784:SF5">
    <property type="entry name" value="C-TYPE LECTIN DOMAIN FAMILY 20 MEMBER A-RELATED"/>
    <property type="match status" value="1"/>
</dbReference>
<feature type="domain" description="C-type lectin" evidence="1">
    <location>
        <begin position="10"/>
        <end position="93"/>
    </location>
</feature>
<dbReference type="InterPro" id="IPR016187">
    <property type="entry name" value="CTDL_fold"/>
</dbReference>
<dbReference type="Proteomes" id="UP000694568">
    <property type="component" value="Unplaced"/>
</dbReference>
<dbReference type="InterPro" id="IPR001304">
    <property type="entry name" value="C-type_lectin-like"/>
</dbReference>
<evidence type="ECO:0000313" key="3">
    <source>
        <dbReference type="Proteomes" id="UP000694568"/>
    </source>
</evidence>
<dbReference type="GeneTree" id="ENSGT01010000228649"/>
<dbReference type="InterPro" id="IPR016186">
    <property type="entry name" value="C-type_lectin-like/link_sf"/>
</dbReference>
<proteinExistence type="predicted"/>
<dbReference type="PANTHER" id="PTHR45784">
    <property type="entry name" value="C-TYPE LECTIN DOMAIN FAMILY 20 MEMBER A-RELATED"/>
    <property type="match status" value="1"/>
</dbReference>
<keyword evidence="3" id="KW-1185">Reference proteome</keyword>
<reference evidence="2" key="2">
    <citation type="submission" date="2025-09" db="UniProtKB">
        <authorList>
            <consortium name="Ensembl"/>
        </authorList>
    </citation>
    <scope>IDENTIFICATION</scope>
</reference>
<evidence type="ECO:0000259" key="1">
    <source>
        <dbReference type="PROSITE" id="PS50041"/>
    </source>
</evidence>
<name>A0A8D0D983_SANLU</name>
<dbReference type="SMART" id="SM00034">
    <property type="entry name" value="CLECT"/>
    <property type="match status" value="1"/>
</dbReference>
<organism evidence="2 3">
    <name type="scientific">Sander lucioperca</name>
    <name type="common">Pike-perch</name>
    <name type="synonym">Perca lucioperca</name>
    <dbReference type="NCBI Taxonomy" id="283035"/>
    <lineage>
        <taxon>Eukaryota</taxon>
        <taxon>Metazoa</taxon>
        <taxon>Chordata</taxon>
        <taxon>Craniata</taxon>
        <taxon>Vertebrata</taxon>
        <taxon>Euteleostomi</taxon>
        <taxon>Actinopterygii</taxon>
        <taxon>Neopterygii</taxon>
        <taxon>Teleostei</taxon>
        <taxon>Neoteleostei</taxon>
        <taxon>Acanthomorphata</taxon>
        <taxon>Eupercaria</taxon>
        <taxon>Perciformes</taxon>
        <taxon>Percoidei</taxon>
        <taxon>Percidae</taxon>
        <taxon>Luciopercinae</taxon>
        <taxon>Sander</taxon>
    </lineage>
</organism>
<dbReference type="Pfam" id="PF00059">
    <property type="entry name" value="Lectin_C"/>
    <property type="match status" value="1"/>
</dbReference>